<feature type="signal peptide" evidence="1">
    <location>
        <begin position="1"/>
        <end position="26"/>
    </location>
</feature>
<proteinExistence type="predicted"/>
<sequence>MTRRLSVSFALVALAALAAVLLLSHAGGAGKAPAFAANGCPQGYDRLGAEYVRELRAGAAGGRDRARDGGKDAEARAEARGELIPSRVRVPGKGFCLKQGVRAPEPFSDLTKASESVSTRLGLDSPGAAARAARQKARLRQAGTAVAGTAGSWSAVGSGFVRFDNPAYTDANGLSTGLSRGAGRITDYAYDEQGGRLFAAVANGGVWTSTDTGKSWTSIGDNLPTQIVGAVGWTPAGGGTLIALTGDNAFGGNTYAGQGIFWSTNLGRTWHKAAGAPDGAQGFRVQVQQDAPTKVYAATGFGLYRSTDAGRTWTDVVLPTGDCAGKSATKKGCFLANVVTDVQVRSADAFGHAGGAVTAVVGWRAGQRRSPDGSVQAPANGVYTSDNGAPGSFAKTPDGAGFPATKQVGRVSLGSAYGPKQDHDYLYAVVQDAELFDSGKILGLDVPEITDPVLGLNLTATPTYLNGVYVSKDFGKTWKQMAAGTQFLLPTNNSTLASLAVLGFGPGIQSWYNSWIQPDPYAQTAAGIPTRLDMGLEEVFESRTVGQPQDGATDFVAVAPYANIGAATAGCILVVTQKICQTQAKTAGSTVHPDQHAAQFVPGSPRPTLVIGNDGGAFAQQVPASGNFTAGGFGLGNVTGFNTLLPYSAAVAKDGVVYAGLQDNGTVRIDPKTGETTEVYGGDGTYSLVDPDDSNQALYAPAGGDITVTHDGGRTNASVLPNGVRDAQFLTPFAFDDTTTARVMYAARDVFIADAKIKDITADSFHGVYDLGTQQHPGVQTQDATATDPSNVATAIALHGGVGYVGYCGSCDPVKDNLRFKSGVATNSGGTWHIAKAAGLPQRIIDAIAVDPGDAKTIYVALGGSSVRQFAPPQALGDDGVDPAGGYLYKSTDGGETFTDITGDLPKVGATAVIVKGSQLIVGTALGAFASVDMNGKRFGELGTDLPAAPVVSLALDPANPNRLIAASFGRGVYSYTFKDPQAAIAGCRDATAPVSRFTTRSRRLAAGRRLALRGTSTDRGCFSKKRGKIRRVTVSIAKADGKRCRYLQANGRFARKATSCARTRYLRARGFRTAASKGTWSFTTKHALTKGRYKVWVRAVDTSGNVERKRRARNGLQIVVR</sequence>
<dbReference type="Gene3D" id="2.60.40.10">
    <property type="entry name" value="Immunoglobulins"/>
    <property type="match status" value="1"/>
</dbReference>
<dbReference type="PANTHER" id="PTHR43739:SF5">
    <property type="entry name" value="EXO-ALPHA-SIALIDASE"/>
    <property type="match status" value="1"/>
</dbReference>
<dbReference type="Pfam" id="PF15899">
    <property type="entry name" value="BNR_6"/>
    <property type="match status" value="1"/>
</dbReference>
<name>A0ABY5DRD4_9ACTN</name>
<dbReference type="InterPro" id="IPR013783">
    <property type="entry name" value="Ig-like_fold"/>
</dbReference>
<dbReference type="PANTHER" id="PTHR43739">
    <property type="entry name" value="XYLOGLUCANASE (EUROFUNG)"/>
    <property type="match status" value="1"/>
</dbReference>
<keyword evidence="3" id="KW-1185">Reference proteome</keyword>
<dbReference type="SUPFAM" id="SSF110296">
    <property type="entry name" value="Oligoxyloglucan reducing end-specific cellobiohydrolase"/>
    <property type="match status" value="1"/>
</dbReference>
<reference evidence="2 3" key="1">
    <citation type="submission" date="2022-06" db="EMBL/GenBank/DDBJ databases">
        <title>Paraconexibacter antarcticus.</title>
        <authorList>
            <person name="Kim C.S."/>
        </authorList>
    </citation>
    <scope>NUCLEOTIDE SEQUENCE [LARGE SCALE GENOMIC DNA]</scope>
    <source>
        <strain evidence="2 3">02-257</strain>
    </source>
</reference>
<dbReference type="RefSeq" id="WP_254571296.1">
    <property type="nucleotide sequence ID" value="NZ_CP098502.1"/>
</dbReference>
<accession>A0ABY5DRD4</accession>
<dbReference type="SUPFAM" id="SSF50939">
    <property type="entry name" value="Sialidases"/>
    <property type="match status" value="1"/>
</dbReference>
<organism evidence="2 3">
    <name type="scientific">Paraconexibacter antarcticus</name>
    <dbReference type="NCBI Taxonomy" id="2949664"/>
    <lineage>
        <taxon>Bacteria</taxon>
        <taxon>Bacillati</taxon>
        <taxon>Actinomycetota</taxon>
        <taxon>Thermoleophilia</taxon>
        <taxon>Solirubrobacterales</taxon>
        <taxon>Paraconexibacteraceae</taxon>
        <taxon>Paraconexibacter</taxon>
    </lineage>
</organism>
<evidence type="ECO:0000313" key="3">
    <source>
        <dbReference type="Proteomes" id="UP001056035"/>
    </source>
</evidence>
<evidence type="ECO:0008006" key="4">
    <source>
        <dbReference type="Google" id="ProtNLM"/>
    </source>
</evidence>
<gene>
    <name evidence="2" type="ORF">NBH00_25085</name>
</gene>
<feature type="chain" id="PRO_5045464981" description="Sortilin (Neurotensin receptor 3)" evidence="1">
    <location>
        <begin position="27"/>
        <end position="1122"/>
    </location>
</feature>
<dbReference type="EMBL" id="CP098502">
    <property type="protein sequence ID" value="UTI64595.1"/>
    <property type="molecule type" value="Genomic_DNA"/>
</dbReference>
<dbReference type="InterPro" id="IPR052025">
    <property type="entry name" value="Xyloglucanase_GH74"/>
</dbReference>
<protein>
    <recommendedName>
        <fullName evidence="4">Sortilin (Neurotensin receptor 3)</fullName>
    </recommendedName>
</protein>
<dbReference type="InterPro" id="IPR002860">
    <property type="entry name" value="BNR_rpt"/>
</dbReference>
<dbReference type="InterPro" id="IPR015943">
    <property type="entry name" value="WD40/YVTN_repeat-like_dom_sf"/>
</dbReference>
<evidence type="ECO:0000256" key="1">
    <source>
        <dbReference type="SAM" id="SignalP"/>
    </source>
</evidence>
<dbReference type="Proteomes" id="UP001056035">
    <property type="component" value="Chromosome"/>
</dbReference>
<dbReference type="Gene3D" id="2.130.10.10">
    <property type="entry name" value="YVTN repeat-like/Quinoprotein amine dehydrogenase"/>
    <property type="match status" value="2"/>
</dbReference>
<evidence type="ECO:0000313" key="2">
    <source>
        <dbReference type="EMBL" id="UTI64595.1"/>
    </source>
</evidence>
<keyword evidence="1" id="KW-0732">Signal</keyword>
<dbReference type="InterPro" id="IPR036278">
    <property type="entry name" value="Sialidase_sf"/>
</dbReference>